<evidence type="ECO:0000313" key="2">
    <source>
        <dbReference type="EMBL" id="VAX22931.1"/>
    </source>
</evidence>
<dbReference type="PROSITE" id="PS00409">
    <property type="entry name" value="PROKAR_NTER_METHYL"/>
    <property type="match status" value="1"/>
</dbReference>
<evidence type="ECO:0008006" key="3">
    <source>
        <dbReference type="Google" id="ProtNLM"/>
    </source>
</evidence>
<dbReference type="Pfam" id="PF07963">
    <property type="entry name" value="N_methyl"/>
    <property type="match status" value="1"/>
</dbReference>
<keyword evidence="1" id="KW-0472">Membrane</keyword>
<dbReference type="Gene3D" id="3.30.700.10">
    <property type="entry name" value="Glycoprotein, Type 4 Pilin"/>
    <property type="match status" value="1"/>
</dbReference>
<protein>
    <recommendedName>
        <fullName evidence="3">Type II secretion system protein J</fullName>
    </recommendedName>
</protein>
<dbReference type="InterPro" id="IPR045584">
    <property type="entry name" value="Pilin-like"/>
</dbReference>
<dbReference type="AlphaFoldDB" id="A0A3B1C8F1"/>
<evidence type="ECO:0000256" key="1">
    <source>
        <dbReference type="SAM" id="Phobius"/>
    </source>
</evidence>
<proteinExistence type="predicted"/>
<organism evidence="2">
    <name type="scientific">hydrothermal vent metagenome</name>
    <dbReference type="NCBI Taxonomy" id="652676"/>
    <lineage>
        <taxon>unclassified sequences</taxon>
        <taxon>metagenomes</taxon>
        <taxon>ecological metagenomes</taxon>
    </lineage>
</organism>
<feature type="transmembrane region" description="Helical" evidence="1">
    <location>
        <begin position="12"/>
        <end position="39"/>
    </location>
</feature>
<keyword evidence="1" id="KW-0812">Transmembrane</keyword>
<dbReference type="InterPro" id="IPR012902">
    <property type="entry name" value="N_methyl_site"/>
</dbReference>
<dbReference type="SUPFAM" id="SSF54523">
    <property type="entry name" value="Pili subunits"/>
    <property type="match status" value="2"/>
</dbReference>
<reference evidence="2" key="1">
    <citation type="submission" date="2018-06" db="EMBL/GenBank/DDBJ databases">
        <authorList>
            <person name="Zhirakovskaya E."/>
        </authorList>
    </citation>
    <scope>NUCLEOTIDE SEQUENCE</scope>
</reference>
<dbReference type="NCBIfam" id="TIGR02532">
    <property type="entry name" value="IV_pilin_GFxxxE"/>
    <property type="match status" value="1"/>
</dbReference>
<name>A0A3B1C8F1_9ZZZZ</name>
<dbReference type="EMBL" id="UOGB01000256">
    <property type="protein sequence ID" value="VAX22931.1"/>
    <property type="molecule type" value="Genomic_DNA"/>
</dbReference>
<sequence length="214" mass="23421">MVVKVAAPGAKGFTLIEILVAMAIASIVVTIVLASFTGVMSAGQYITSRAELSHTTRFIIRSLSEDLASASTLPNNPEGFFKGKNQSRDGKQTDEIFFTGFGRRFVLPGAGSDQALISWFVVKAPDRDKFILMRSENPNIFDVSLKKEKASAIDVTDQLVSFNLRYLTGTEWKDNFNPQSKKSEPKTVRVEFTLADEYGNVSRGQALMPVGGQS</sequence>
<accession>A0A3B1C8F1</accession>
<keyword evidence="1" id="KW-1133">Transmembrane helix</keyword>
<gene>
    <name evidence="2" type="ORF">MNBD_NITROSPINAE03-873</name>
</gene>